<dbReference type="EMBL" id="JACT01000003">
    <property type="protein sequence ID" value="KMS54589.1"/>
    <property type="molecule type" value="Genomic_DNA"/>
</dbReference>
<proteinExistence type="predicted"/>
<organism evidence="1 2">
    <name type="scientific">Sphingobium cupriresistens LL01</name>
    <dbReference type="NCBI Taxonomy" id="1420583"/>
    <lineage>
        <taxon>Bacteria</taxon>
        <taxon>Pseudomonadati</taxon>
        <taxon>Pseudomonadota</taxon>
        <taxon>Alphaproteobacteria</taxon>
        <taxon>Sphingomonadales</taxon>
        <taxon>Sphingomonadaceae</taxon>
        <taxon>Sphingobium</taxon>
    </lineage>
</organism>
<gene>
    <name evidence="1" type="ORF">V473_15430</name>
</gene>
<sequence length="911" mass="95051">MAKVLKIAAVVVAIAAAIPSGGTSLLGAGLMSTGIAATAAAASAIAGGLALGLNVAIAMTAKKPKVSGVQTSWSADPDAAIPIVFGRTLMSGDIRYRKQHGNKNKWDTIVSVLSGCGPIHAISQTYMEKEPISFSGGLTGVHQIDGHDRIWQRVQLGACPEASYLAPLVGTPPAWTTAHKLSGYAAVLNTFEYDAAGDHTLTSTPRFNWLGEGVLCYDPRQDSTYPGGSGACRWNNPATWVYSECGWIQALTFAIGWYQGPNNIRVGGVGMDIGAIDVPAFVEAANVADANAWKSGGRVTTADDKWEVMKSLAQAGGGEPIRYGAILSCFVNSPRVSIGTIGIEDVIGQASIATAQSIRDRVNGITPRYTSEDHFWEQVPAGTVINTDYRATDGRERTKMVAYPMVQCEAGETPDQVAQLAGYDIANAREAGPIVLPLKLRFLGYRAGDCLTIEDHPAFGNIAGKDVIVLKRQIDPSTCTVTLTLRTETPTKHEWALTRVGTPAPMTDSTSPAPFSMEQPTLLTLVATTTTTATISARAPTTDLFQYMVFFAANTANFADAVPITPQIVDAPGAVRQVQEIDMVAGPRFYWAVAYTADGIGSDPTGPLAVNVGGFDFGSASLPSGATIARASTKNRINSSGSLQSVAVDTAAIEYHPTTHAVLGVSVEPSASNEVTNNGTSGAVVGVIGSGGALPTGWTMPEGGAGVTVEVKAITTIAGFDVIDIQFSGTATATSVLTLRPDNAGSAASAGQTWTNSLYLALIAGSFSNVANIQLRAGSEAGGTLLSGLTSTLSRYTNTRTLTSTSARQVMRYNWSAIGAAINFTLRIALLQRELGSKATSPIKTSGTVATRAADALVLSWASRNVPDGAITVRYTFDDGSTQDVATTVSGGNATVPTNLSRAIIRKVEKV</sequence>
<dbReference type="PATRIC" id="fig|1420583.3.peg.2883"/>
<keyword evidence="2" id="KW-1185">Reference proteome</keyword>
<dbReference type="STRING" id="1420583.V473_15430"/>
<comment type="caution">
    <text evidence="1">The sequence shown here is derived from an EMBL/GenBank/DDBJ whole genome shotgun (WGS) entry which is preliminary data.</text>
</comment>
<evidence type="ECO:0000313" key="2">
    <source>
        <dbReference type="Proteomes" id="UP000052232"/>
    </source>
</evidence>
<accession>A0A0J7XSG7</accession>
<name>A0A0J7XSG7_9SPHN</name>
<evidence type="ECO:0000313" key="1">
    <source>
        <dbReference type="EMBL" id="KMS54589.1"/>
    </source>
</evidence>
<dbReference type="RefSeq" id="WP_066606077.1">
    <property type="nucleotide sequence ID" value="NZ_KQ130435.1"/>
</dbReference>
<reference evidence="1 2" key="1">
    <citation type="journal article" date="2015" name="G3 (Bethesda)">
        <title>Insights into Ongoing Evolution of the Hexachlorocyclohexane Catabolic Pathway from Comparative Genomics of Ten Sphingomonadaceae Strains.</title>
        <authorList>
            <person name="Pearce S.L."/>
            <person name="Oakeshott J.G."/>
            <person name="Pandey G."/>
        </authorList>
    </citation>
    <scope>NUCLEOTIDE SEQUENCE [LARGE SCALE GENOMIC DNA]</scope>
    <source>
        <strain evidence="1 2">LL01</strain>
    </source>
</reference>
<protein>
    <recommendedName>
        <fullName evidence="3">Tip attachment protein J domain-containing protein</fullName>
    </recommendedName>
</protein>
<dbReference type="AlphaFoldDB" id="A0A0J7XSG7"/>
<evidence type="ECO:0008006" key="3">
    <source>
        <dbReference type="Google" id="ProtNLM"/>
    </source>
</evidence>
<dbReference type="Proteomes" id="UP000052232">
    <property type="component" value="Unassembled WGS sequence"/>
</dbReference>